<dbReference type="Pfam" id="PF01520">
    <property type="entry name" value="Amidase_3"/>
    <property type="match status" value="1"/>
</dbReference>
<dbReference type="CDD" id="cd02696">
    <property type="entry name" value="MurNAc-LAA"/>
    <property type="match status" value="1"/>
</dbReference>
<evidence type="ECO:0000313" key="6">
    <source>
        <dbReference type="EMBL" id="MFN1216549.1"/>
    </source>
</evidence>
<name>A0A135WKZ5_9FLAO</name>
<reference evidence="5" key="2">
    <citation type="submission" date="2015-12" db="EMBL/GenBank/DDBJ databases">
        <authorList>
            <person name="Shamseldin A."/>
            <person name="Moawad H."/>
            <person name="Abd El-Rahim W.M."/>
            <person name="Sadowsky M.J."/>
        </authorList>
    </citation>
    <scope>NUCLEOTIDE SEQUENCE</scope>
    <source>
        <strain evidence="5">KJ1R5</strain>
    </source>
</reference>
<dbReference type="Proteomes" id="UP001634154">
    <property type="component" value="Unassembled WGS sequence"/>
</dbReference>
<evidence type="ECO:0000256" key="2">
    <source>
        <dbReference type="ARBA" id="ARBA00011901"/>
    </source>
</evidence>
<dbReference type="EMBL" id="LPUR01000001">
    <property type="protein sequence ID" value="KXH85590.1"/>
    <property type="molecule type" value="Genomic_DNA"/>
</dbReference>
<dbReference type="EC" id="3.5.1.28" evidence="2"/>
<dbReference type="GO" id="GO:0030288">
    <property type="term" value="C:outer membrane-bounded periplasmic space"/>
    <property type="evidence" value="ECO:0007669"/>
    <property type="project" value="TreeGrafter"/>
</dbReference>
<feature type="domain" description="MurNAc-LAA" evidence="4">
    <location>
        <begin position="86"/>
        <end position="191"/>
    </location>
</feature>
<organism evidence="5 7">
    <name type="scientific">Chryseobacterium kwangjuense</name>
    <dbReference type="NCBI Taxonomy" id="267125"/>
    <lineage>
        <taxon>Bacteria</taxon>
        <taxon>Pseudomonadati</taxon>
        <taxon>Bacteroidota</taxon>
        <taxon>Flavobacteriia</taxon>
        <taxon>Flavobacteriales</taxon>
        <taxon>Weeksellaceae</taxon>
        <taxon>Chryseobacterium group</taxon>
        <taxon>Chryseobacterium</taxon>
    </lineage>
</organism>
<accession>A0A135WKZ5</accession>
<dbReference type="SMART" id="SM00646">
    <property type="entry name" value="Ami_3"/>
    <property type="match status" value="1"/>
</dbReference>
<dbReference type="GO" id="GO:0009253">
    <property type="term" value="P:peptidoglycan catabolic process"/>
    <property type="evidence" value="ECO:0007669"/>
    <property type="project" value="InterPro"/>
</dbReference>
<comment type="catalytic activity">
    <reaction evidence="1">
        <text>Hydrolyzes the link between N-acetylmuramoyl residues and L-amino acid residues in certain cell-wall glycopeptides.</text>
        <dbReference type="EC" id="3.5.1.28"/>
    </reaction>
</comment>
<dbReference type="OrthoDB" id="9806267at2"/>
<protein>
    <recommendedName>
        <fullName evidence="2">N-acetylmuramoyl-L-alanine amidase</fullName>
        <ecNumber evidence="2">3.5.1.28</ecNumber>
    </recommendedName>
</protein>
<sequence>MRGIKLLALSVFSVSFLSFSPINKKIIVIDAGHGGNDNGSVFGTFYEKEITVNIAKQIQKLNANQDQYEVVLTRDSDTYPSLGERTAMINKLNPEMVISLHMNNSPEKETAKQGTEVYVQNTEDSKKLAEKISKKFNATKIEERNLHMLRETKAPAVLVELGFINNTKDREYVTSEAGQKEIAEKFTEIIREY</sequence>
<dbReference type="PANTHER" id="PTHR30404:SF0">
    <property type="entry name" value="N-ACETYLMURAMOYL-L-ALANINE AMIDASE AMIC"/>
    <property type="match status" value="1"/>
</dbReference>
<evidence type="ECO:0000259" key="4">
    <source>
        <dbReference type="SMART" id="SM00646"/>
    </source>
</evidence>
<dbReference type="InterPro" id="IPR050695">
    <property type="entry name" value="N-acetylmuramoyl_amidase_3"/>
</dbReference>
<keyword evidence="8" id="KW-1185">Reference proteome</keyword>
<dbReference type="PANTHER" id="PTHR30404">
    <property type="entry name" value="N-ACETYLMURAMOYL-L-ALANINE AMIDASE"/>
    <property type="match status" value="1"/>
</dbReference>
<evidence type="ECO:0000313" key="7">
    <source>
        <dbReference type="Proteomes" id="UP000070513"/>
    </source>
</evidence>
<comment type="caution">
    <text evidence="5">The sequence shown here is derived from an EMBL/GenBank/DDBJ whole genome shotgun (WGS) entry which is preliminary data.</text>
</comment>
<dbReference type="AlphaFoldDB" id="A0A135WKZ5"/>
<dbReference type="RefSeq" id="WP_062649577.1">
    <property type="nucleotide sequence ID" value="NZ_JBJXVJ010000001.1"/>
</dbReference>
<keyword evidence="3" id="KW-0378">Hydrolase</keyword>
<reference evidence="5 7" key="3">
    <citation type="journal article" date="2016" name="Genome Announc.">
        <title>Draft Genome Sequence of a Biocontrol Rhizobacterium, Chryseobacterium kwangjuense Strain KJ1R5, Isolated from Pepper (Capsicum annuum).</title>
        <authorList>
            <person name="Jeong J.J."/>
            <person name="Park H."/>
            <person name="Park B.H."/>
            <person name="Mannaa M."/>
            <person name="Sang M.K."/>
            <person name="Choi I.G."/>
            <person name="Kim K.D."/>
        </authorList>
    </citation>
    <scope>NUCLEOTIDE SEQUENCE [LARGE SCALE GENOMIC DNA]</scope>
    <source>
        <strain evidence="5 7">KJ1R5</strain>
    </source>
</reference>
<evidence type="ECO:0000313" key="8">
    <source>
        <dbReference type="Proteomes" id="UP001634154"/>
    </source>
</evidence>
<gene>
    <name evidence="6" type="ORF">ACKW6Q_06125</name>
    <name evidence="5" type="ORF">AU378_07535</name>
</gene>
<dbReference type="SUPFAM" id="SSF53187">
    <property type="entry name" value="Zn-dependent exopeptidases"/>
    <property type="match status" value="1"/>
</dbReference>
<dbReference type="GO" id="GO:0008745">
    <property type="term" value="F:N-acetylmuramoyl-L-alanine amidase activity"/>
    <property type="evidence" value="ECO:0007669"/>
    <property type="project" value="UniProtKB-EC"/>
</dbReference>
<evidence type="ECO:0000313" key="5">
    <source>
        <dbReference type="EMBL" id="KXH85590.1"/>
    </source>
</evidence>
<dbReference type="EMBL" id="JBJXVJ010000001">
    <property type="protein sequence ID" value="MFN1216549.1"/>
    <property type="molecule type" value="Genomic_DNA"/>
</dbReference>
<proteinExistence type="predicted"/>
<evidence type="ECO:0000256" key="1">
    <source>
        <dbReference type="ARBA" id="ARBA00001561"/>
    </source>
</evidence>
<dbReference type="Gene3D" id="3.40.630.40">
    <property type="entry name" value="Zn-dependent exopeptidases"/>
    <property type="match status" value="1"/>
</dbReference>
<reference evidence="7" key="1">
    <citation type="submission" date="2015-12" db="EMBL/GenBank/DDBJ databases">
        <title>Genome sequence of a biocontrol rhizobacterium Chryseobacterium kwangjuense strain KJ1R5 isolated from pepper (Capsicum annuum L.).</title>
        <authorList>
            <person name="Jeong J.-J."/>
            <person name="Park H."/>
            <person name="Mannaa M."/>
            <person name="Sang M.K."/>
            <person name="Choi I.-G."/>
            <person name="Kim K.D."/>
        </authorList>
    </citation>
    <scope>NUCLEOTIDE SEQUENCE [LARGE SCALE GENOMIC DNA]</scope>
    <source>
        <strain evidence="7">KJ1R5</strain>
    </source>
</reference>
<dbReference type="Proteomes" id="UP000070513">
    <property type="component" value="Unassembled WGS sequence"/>
</dbReference>
<reference evidence="6 8" key="4">
    <citation type="submission" date="2024-12" db="EMBL/GenBank/DDBJ databases">
        <title>Draft genome sequence of Chryseobacterium kwangjuense AG447.</title>
        <authorList>
            <person name="Cheptsov V.S."/>
            <person name="Belov A."/>
            <person name="Zavarzina A.G."/>
        </authorList>
    </citation>
    <scope>NUCLEOTIDE SEQUENCE [LARGE SCALE GENOMIC DNA]</scope>
    <source>
        <strain evidence="6 8">AG447</strain>
    </source>
</reference>
<dbReference type="InterPro" id="IPR002508">
    <property type="entry name" value="MurNAc-LAA_cat"/>
</dbReference>
<evidence type="ECO:0000256" key="3">
    <source>
        <dbReference type="ARBA" id="ARBA00022801"/>
    </source>
</evidence>